<gene>
    <name evidence="3" type="ORF">HPP92_011595</name>
</gene>
<evidence type="ECO:0000259" key="2">
    <source>
        <dbReference type="SMART" id="SM00382"/>
    </source>
</evidence>
<dbReference type="Gene3D" id="6.10.280.40">
    <property type="match status" value="1"/>
</dbReference>
<dbReference type="GO" id="GO:0005524">
    <property type="term" value="F:ATP binding"/>
    <property type="evidence" value="ECO:0007669"/>
    <property type="project" value="InterPro"/>
</dbReference>
<evidence type="ECO:0000256" key="1">
    <source>
        <dbReference type="ARBA" id="ARBA00007448"/>
    </source>
</evidence>
<dbReference type="Pfam" id="PF25568">
    <property type="entry name" value="AAA_lid_At3g28540"/>
    <property type="match status" value="1"/>
</dbReference>
<keyword evidence="4" id="KW-1185">Reference proteome</keyword>
<protein>
    <recommendedName>
        <fullName evidence="2">AAA+ ATPase domain-containing protein</fullName>
    </recommendedName>
</protein>
<accession>A0A835R607</accession>
<dbReference type="InterPro" id="IPR003959">
    <property type="entry name" value="ATPase_AAA_core"/>
</dbReference>
<dbReference type="InterPro" id="IPR003593">
    <property type="entry name" value="AAA+_ATPase"/>
</dbReference>
<dbReference type="EMBL" id="JADCNL010000005">
    <property type="protein sequence ID" value="KAG0480737.1"/>
    <property type="molecule type" value="Genomic_DNA"/>
</dbReference>
<evidence type="ECO:0000313" key="3">
    <source>
        <dbReference type="EMBL" id="KAG0480737.1"/>
    </source>
</evidence>
<name>A0A835R607_VANPL</name>
<reference evidence="3 4" key="1">
    <citation type="journal article" date="2020" name="Nat. Food">
        <title>A phased Vanilla planifolia genome enables genetic improvement of flavour and production.</title>
        <authorList>
            <person name="Hasing T."/>
            <person name="Tang H."/>
            <person name="Brym M."/>
            <person name="Khazi F."/>
            <person name="Huang T."/>
            <person name="Chambers A.H."/>
        </authorList>
    </citation>
    <scope>NUCLEOTIDE SEQUENCE [LARGE SCALE GENOMIC DNA]</scope>
    <source>
        <tissue evidence="3">Leaf</tissue>
    </source>
</reference>
<dbReference type="Pfam" id="PF00004">
    <property type="entry name" value="AAA"/>
    <property type="match status" value="1"/>
</dbReference>
<dbReference type="InterPro" id="IPR050747">
    <property type="entry name" value="Mitochondrial_chaperone_BCS1"/>
</dbReference>
<proteinExistence type="inferred from homology"/>
<dbReference type="SUPFAM" id="SSF52540">
    <property type="entry name" value="P-loop containing nucleoside triphosphate hydrolases"/>
    <property type="match status" value="1"/>
</dbReference>
<sequence>MEPEEKRKVKEDLERFARRKAYYSRVGKAWKRGYLLHGPPGTGKSSLIAAMANFLRFDFYDLELTEVRSNSTFRKLLVRTANRSIIVVEDIDCTIELQDRKDAKTDSESLVGSGNHDDKERLDPALLRSGRMDMHIHMSYCSPSGFKTLLSNYHNVDDHPLCPEVDLLLREVEGTPAEVAEELLKSDDT</sequence>
<feature type="domain" description="AAA+ ATPase" evidence="2">
    <location>
        <begin position="30"/>
        <end position="142"/>
    </location>
</feature>
<dbReference type="GO" id="GO:0016887">
    <property type="term" value="F:ATP hydrolysis activity"/>
    <property type="evidence" value="ECO:0007669"/>
    <property type="project" value="InterPro"/>
</dbReference>
<dbReference type="InterPro" id="IPR027417">
    <property type="entry name" value="P-loop_NTPase"/>
</dbReference>
<evidence type="ECO:0000313" key="4">
    <source>
        <dbReference type="Proteomes" id="UP000636800"/>
    </source>
</evidence>
<dbReference type="Gene3D" id="3.40.50.300">
    <property type="entry name" value="P-loop containing nucleotide triphosphate hydrolases"/>
    <property type="match status" value="1"/>
</dbReference>
<dbReference type="SMART" id="SM00382">
    <property type="entry name" value="AAA"/>
    <property type="match status" value="1"/>
</dbReference>
<comment type="caution">
    <text evidence="3">The sequence shown here is derived from an EMBL/GenBank/DDBJ whole genome shotgun (WGS) entry which is preliminary data.</text>
</comment>
<dbReference type="AlphaFoldDB" id="A0A835R607"/>
<comment type="similarity">
    <text evidence="1">Belongs to the AAA ATPase family. BCS1 subfamily.</text>
</comment>
<dbReference type="OrthoDB" id="6073114at2759"/>
<dbReference type="PANTHER" id="PTHR23070">
    <property type="entry name" value="BCS1 AAA-TYPE ATPASE"/>
    <property type="match status" value="1"/>
</dbReference>
<organism evidence="3 4">
    <name type="scientific">Vanilla planifolia</name>
    <name type="common">Vanilla</name>
    <dbReference type="NCBI Taxonomy" id="51239"/>
    <lineage>
        <taxon>Eukaryota</taxon>
        <taxon>Viridiplantae</taxon>
        <taxon>Streptophyta</taxon>
        <taxon>Embryophyta</taxon>
        <taxon>Tracheophyta</taxon>
        <taxon>Spermatophyta</taxon>
        <taxon>Magnoliopsida</taxon>
        <taxon>Liliopsida</taxon>
        <taxon>Asparagales</taxon>
        <taxon>Orchidaceae</taxon>
        <taxon>Vanilloideae</taxon>
        <taxon>Vanilleae</taxon>
        <taxon>Vanilla</taxon>
    </lineage>
</organism>
<dbReference type="Proteomes" id="UP000636800">
    <property type="component" value="Chromosome 5"/>
</dbReference>
<dbReference type="InterPro" id="IPR058017">
    <property type="entry name" value="At3g28540-like_C"/>
</dbReference>